<dbReference type="HOGENOM" id="CLU_2823024_0_0_5"/>
<dbReference type="KEGG" id="thal:A1OE_558"/>
<keyword evidence="2" id="KW-1185">Reference proteome</keyword>
<name>K7YQA3_9PROT</name>
<accession>K7YQA3</accession>
<dbReference type="AlphaFoldDB" id="K7YQA3"/>
<proteinExistence type="predicted"/>
<dbReference type="Proteomes" id="UP000010077">
    <property type="component" value="Chromosome"/>
</dbReference>
<sequence>MQFLAEINLDTKYNKADLLLILEWFYCKFNVLNKYFDSILLRYLLGLILSDSFIKLSQLNTNNHSC</sequence>
<evidence type="ECO:0000313" key="1">
    <source>
        <dbReference type="EMBL" id="AFX98749.1"/>
    </source>
</evidence>
<gene>
    <name evidence="1" type="ORF">A1OE_558</name>
</gene>
<reference evidence="1 2" key="1">
    <citation type="journal article" date="2012" name="Proc. Natl. Acad. Sci. U.S.A.">
        <title>Genome streamlining and chemical defense in a coral reef symbiosis.</title>
        <authorList>
            <person name="Kwan J.C."/>
            <person name="Donia M.S."/>
            <person name="Han A.W."/>
            <person name="Hirose E."/>
            <person name="Haygood M.G."/>
            <person name="Schmidt E.W."/>
        </authorList>
    </citation>
    <scope>NUCLEOTIDE SEQUENCE [LARGE SCALE GENOMIC DNA]</scope>
    <source>
        <strain evidence="1 2">L2</strain>
    </source>
</reference>
<dbReference type="EMBL" id="CP003539">
    <property type="protein sequence ID" value="AFX98749.1"/>
    <property type="molecule type" value="Genomic_DNA"/>
</dbReference>
<evidence type="ECO:0000313" key="2">
    <source>
        <dbReference type="Proteomes" id="UP000010077"/>
    </source>
</evidence>
<organism evidence="1 2">
    <name type="scientific">Candidatus Endolissoclinum faulkneri L2</name>
    <dbReference type="NCBI Taxonomy" id="1193729"/>
    <lineage>
        <taxon>Bacteria</taxon>
        <taxon>Pseudomonadati</taxon>
        <taxon>Pseudomonadota</taxon>
        <taxon>Alphaproteobacteria</taxon>
        <taxon>Rhodospirillales</taxon>
        <taxon>Rhodospirillaceae</taxon>
        <taxon>Candidatus Endolissoclinum</taxon>
    </lineage>
</organism>
<protein>
    <submittedName>
        <fullName evidence="1">Uncharacterized protein</fullName>
    </submittedName>
</protein>